<dbReference type="EMBL" id="BTSX01000006">
    <property type="protein sequence ID" value="GMT03818.1"/>
    <property type="molecule type" value="Genomic_DNA"/>
</dbReference>
<name>A0AAV5UBT2_9BILA</name>
<comment type="caution">
    <text evidence="1">The sequence shown here is derived from an EMBL/GenBank/DDBJ whole genome shotgun (WGS) entry which is preliminary data.</text>
</comment>
<sequence>IWSAIEREDHSMVSKVIESLHEYPHVVRGSKLPGHVATEGNVDHSLGIIGRDETFIFERQLFALRRTRETDVN</sequence>
<gene>
    <name evidence="1" type="ORF">PENTCL1PPCAC_25992</name>
</gene>
<accession>A0AAV5UBT2</accession>
<evidence type="ECO:0000313" key="1">
    <source>
        <dbReference type="EMBL" id="GMT03818.1"/>
    </source>
</evidence>
<proteinExistence type="predicted"/>
<feature type="non-terminal residue" evidence="1">
    <location>
        <position position="1"/>
    </location>
</feature>
<dbReference type="AlphaFoldDB" id="A0AAV5UBT2"/>
<dbReference type="Proteomes" id="UP001432027">
    <property type="component" value="Unassembled WGS sequence"/>
</dbReference>
<evidence type="ECO:0000313" key="2">
    <source>
        <dbReference type="Proteomes" id="UP001432027"/>
    </source>
</evidence>
<organism evidence="1 2">
    <name type="scientific">Pristionchus entomophagus</name>
    <dbReference type="NCBI Taxonomy" id="358040"/>
    <lineage>
        <taxon>Eukaryota</taxon>
        <taxon>Metazoa</taxon>
        <taxon>Ecdysozoa</taxon>
        <taxon>Nematoda</taxon>
        <taxon>Chromadorea</taxon>
        <taxon>Rhabditida</taxon>
        <taxon>Rhabditina</taxon>
        <taxon>Diplogasteromorpha</taxon>
        <taxon>Diplogasteroidea</taxon>
        <taxon>Neodiplogasteridae</taxon>
        <taxon>Pristionchus</taxon>
    </lineage>
</organism>
<keyword evidence="2" id="KW-1185">Reference proteome</keyword>
<protein>
    <submittedName>
        <fullName evidence="1">Uncharacterized protein</fullName>
    </submittedName>
</protein>
<reference evidence="1" key="1">
    <citation type="submission" date="2023-10" db="EMBL/GenBank/DDBJ databases">
        <title>Genome assembly of Pristionchus species.</title>
        <authorList>
            <person name="Yoshida K."/>
            <person name="Sommer R.J."/>
        </authorList>
    </citation>
    <scope>NUCLEOTIDE SEQUENCE</scope>
    <source>
        <strain evidence="1">RS0144</strain>
    </source>
</reference>
<feature type="non-terminal residue" evidence="1">
    <location>
        <position position="73"/>
    </location>
</feature>